<proteinExistence type="predicted"/>
<keyword evidence="3" id="KW-0333">Golgi apparatus</keyword>
<dbReference type="FunCoup" id="C5DML0">
    <property type="interactions" value="55"/>
</dbReference>
<feature type="domain" description="Conserved oligomeric Golgi complex subunit 5 helical" evidence="6">
    <location>
        <begin position="180"/>
        <end position="356"/>
    </location>
</feature>
<dbReference type="Pfam" id="PF20649">
    <property type="entry name" value="COG5_C"/>
    <property type="match status" value="1"/>
</dbReference>
<evidence type="ECO:0000256" key="3">
    <source>
        <dbReference type="ARBA" id="ARBA00023034"/>
    </source>
</evidence>
<evidence type="ECO:0000256" key="1">
    <source>
        <dbReference type="ARBA" id="ARBA00004395"/>
    </source>
</evidence>
<dbReference type="Proteomes" id="UP000002036">
    <property type="component" value="Chromosome G"/>
</dbReference>
<keyword evidence="8" id="KW-1185">Reference proteome</keyword>
<dbReference type="InterPro" id="IPR019465">
    <property type="entry name" value="Cog5"/>
</dbReference>
<evidence type="ECO:0000256" key="2">
    <source>
        <dbReference type="ARBA" id="ARBA00020974"/>
    </source>
</evidence>
<dbReference type="PANTHER" id="PTHR13228">
    <property type="entry name" value="CONSERVED OLIGOMERIC GOLGI COMPLEX COMPONENT 5"/>
    <property type="match status" value="1"/>
</dbReference>
<protein>
    <recommendedName>
        <fullName evidence="2">Conserved oligomeric Golgi complex subunit 5</fullName>
    </recommendedName>
</protein>
<feature type="domain" description="Conserved oligomeric Golgi complex subunit 5 N-terminal" evidence="5">
    <location>
        <begin position="9"/>
        <end position="142"/>
    </location>
</feature>
<dbReference type="STRING" id="559295.C5DML0"/>
<dbReference type="GeneID" id="8293736"/>
<sequence length="387" mass="43450">MSDPLAAFEDYLTPDFNASRTCNKLLKASNPDLQCEELDLVTPLKKVKYHIEEIERRNDDVIKANPSHLIESFDSKKIAQVQTRDALSSSLEYLSMSYKRLDAEVLEPYQKCLLLRSALSKIHQTSSILRDVSIFLHLLRQVTGFGTLDQTDPSAHQKALILASIHSQIQTELSSNPNLGALELVKKYDVETILPSRRNTVRYLSDRLFSDCANNLEVQSKNLDVTQLAKALYELSQKDFITVIDRVLLSKITNSTQTLSKTITSIKTLPAALETVMKNGRDVRALGRALNEAASTKSTLLKDYLSHKKHSCISEMFWSRVSKNFKREFEISFNRGGPVGKSLAANSSVILESIINAMKDSTEKENGESNLEKMLDSVAILNLHTTR</sequence>
<accession>C5DML0</accession>
<evidence type="ECO:0000256" key="4">
    <source>
        <dbReference type="ARBA" id="ARBA00023136"/>
    </source>
</evidence>
<dbReference type="InParanoid" id="C5DML0"/>
<reference evidence="7 8" key="1">
    <citation type="journal article" date="2009" name="Genome Res.">
        <title>Comparative genomics of protoploid Saccharomycetaceae.</title>
        <authorList>
            <consortium name="The Genolevures Consortium"/>
            <person name="Souciet J.-L."/>
            <person name="Dujon B."/>
            <person name="Gaillardin C."/>
            <person name="Johnston M."/>
            <person name="Baret P.V."/>
            <person name="Cliften P."/>
            <person name="Sherman D.J."/>
            <person name="Weissenbach J."/>
            <person name="Westhof E."/>
            <person name="Wincker P."/>
            <person name="Jubin C."/>
            <person name="Poulain J."/>
            <person name="Barbe V."/>
            <person name="Segurens B."/>
            <person name="Artiguenave F."/>
            <person name="Anthouard V."/>
            <person name="Vacherie B."/>
            <person name="Val M.-E."/>
            <person name="Fulton R.S."/>
            <person name="Minx P."/>
            <person name="Wilson R."/>
            <person name="Durrens P."/>
            <person name="Jean G."/>
            <person name="Marck C."/>
            <person name="Martin T."/>
            <person name="Nikolski M."/>
            <person name="Rolland T."/>
            <person name="Seret M.-L."/>
            <person name="Casaregola S."/>
            <person name="Despons L."/>
            <person name="Fairhead C."/>
            <person name="Fischer G."/>
            <person name="Lafontaine I."/>
            <person name="Leh V."/>
            <person name="Lemaire M."/>
            <person name="de Montigny J."/>
            <person name="Neuveglise C."/>
            <person name="Thierry A."/>
            <person name="Blanc-Lenfle I."/>
            <person name="Bleykasten C."/>
            <person name="Diffels J."/>
            <person name="Fritsch E."/>
            <person name="Frangeul L."/>
            <person name="Goeffon A."/>
            <person name="Jauniaux N."/>
            <person name="Kachouri-Lafond R."/>
            <person name="Payen C."/>
            <person name="Potier S."/>
            <person name="Pribylova L."/>
            <person name="Ozanne C."/>
            <person name="Richard G.-F."/>
            <person name="Sacerdot C."/>
            <person name="Straub M.-L."/>
            <person name="Talla E."/>
        </authorList>
    </citation>
    <scope>NUCLEOTIDE SEQUENCE [LARGE SCALE GENOMIC DNA]</scope>
    <source>
        <strain evidence="8">ATCC 56472 / CBS 6340 / NRRL Y-8284</strain>
    </source>
</reference>
<dbReference type="KEGG" id="lth:KLTH0G09790g"/>
<gene>
    <name evidence="7" type="ordered locus">KLTH0G09790g</name>
</gene>
<evidence type="ECO:0000259" key="5">
    <source>
        <dbReference type="Pfam" id="PF10392"/>
    </source>
</evidence>
<dbReference type="OMA" id="YFWRTLA"/>
<name>C5DML0_LACTC</name>
<dbReference type="GO" id="GO:0006891">
    <property type="term" value="P:intra-Golgi vesicle-mediated transport"/>
    <property type="evidence" value="ECO:0007669"/>
    <property type="project" value="InterPro"/>
</dbReference>
<dbReference type="GO" id="GO:0000139">
    <property type="term" value="C:Golgi membrane"/>
    <property type="evidence" value="ECO:0007669"/>
    <property type="project" value="UniProtKB-SubCell"/>
</dbReference>
<evidence type="ECO:0000313" key="8">
    <source>
        <dbReference type="Proteomes" id="UP000002036"/>
    </source>
</evidence>
<organism evidence="7 8">
    <name type="scientific">Lachancea thermotolerans (strain ATCC 56472 / CBS 6340 / NRRL Y-8284)</name>
    <name type="common">Yeast</name>
    <name type="synonym">Kluyveromyces thermotolerans</name>
    <dbReference type="NCBI Taxonomy" id="559295"/>
    <lineage>
        <taxon>Eukaryota</taxon>
        <taxon>Fungi</taxon>
        <taxon>Dikarya</taxon>
        <taxon>Ascomycota</taxon>
        <taxon>Saccharomycotina</taxon>
        <taxon>Saccharomycetes</taxon>
        <taxon>Saccharomycetales</taxon>
        <taxon>Saccharomycetaceae</taxon>
        <taxon>Lachancea</taxon>
    </lineage>
</organism>
<dbReference type="eggNOG" id="ENOG502QQP3">
    <property type="taxonomic scope" value="Eukaryota"/>
</dbReference>
<dbReference type="RefSeq" id="XP_002555458.1">
    <property type="nucleotide sequence ID" value="XM_002555412.1"/>
</dbReference>
<dbReference type="InterPro" id="IPR049176">
    <property type="entry name" value="COG5_N"/>
</dbReference>
<dbReference type="AlphaFoldDB" id="C5DML0"/>
<dbReference type="OrthoDB" id="18786at2759"/>
<dbReference type="Pfam" id="PF10392">
    <property type="entry name" value="COG5_N"/>
    <property type="match status" value="1"/>
</dbReference>
<comment type="subcellular location">
    <subcellularLocation>
        <location evidence="1">Golgi apparatus membrane</location>
        <topology evidence="1">Peripheral membrane protein</topology>
    </subcellularLocation>
</comment>
<dbReference type="InterPro" id="IPR048485">
    <property type="entry name" value="COG5_helical"/>
</dbReference>
<dbReference type="GO" id="GO:0017119">
    <property type="term" value="C:Golgi transport complex"/>
    <property type="evidence" value="ECO:0007669"/>
    <property type="project" value="InterPro"/>
</dbReference>
<dbReference type="HOGENOM" id="CLU_060138_0_0_1"/>
<evidence type="ECO:0000313" key="7">
    <source>
        <dbReference type="EMBL" id="CAR25021.1"/>
    </source>
</evidence>
<dbReference type="EMBL" id="CU928171">
    <property type="protein sequence ID" value="CAR25021.1"/>
    <property type="molecule type" value="Genomic_DNA"/>
</dbReference>
<keyword evidence="4" id="KW-0472">Membrane</keyword>
<dbReference type="PANTHER" id="PTHR13228:SF3">
    <property type="entry name" value="CONSERVED OLIGOMERIC GOLGI COMPLEX SUBUNIT 5"/>
    <property type="match status" value="1"/>
</dbReference>
<evidence type="ECO:0000259" key="6">
    <source>
        <dbReference type="Pfam" id="PF20649"/>
    </source>
</evidence>